<dbReference type="PANTHER" id="PTHR13390:SF0">
    <property type="entry name" value="LIPID DROPLET-ASSOCIATED HYDROLASE"/>
    <property type="match status" value="1"/>
</dbReference>
<keyword evidence="7" id="KW-1185">Reference proteome</keyword>
<reference evidence="6 7" key="1">
    <citation type="journal article" date="2016" name="Nat. Commun.">
        <title>Ectomycorrhizal ecology is imprinted in the genome of the dominant symbiotic fungus Cenococcum geophilum.</title>
        <authorList>
            <consortium name="DOE Joint Genome Institute"/>
            <person name="Peter M."/>
            <person name="Kohler A."/>
            <person name="Ohm R.A."/>
            <person name="Kuo A."/>
            <person name="Krutzmann J."/>
            <person name="Morin E."/>
            <person name="Arend M."/>
            <person name="Barry K.W."/>
            <person name="Binder M."/>
            <person name="Choi C."/>
            <person name="Clum A."/>
            <person name="Copeland A."/>
            <person name="Grisel N."/>
            <person name="Haridas S."/>
            <person name="Kipfer T."/>
            <person name="LaButti K."/>
            <person name="Lindquist E."/>
            <person name="Lipzen A."/>
            <person name="Maire R."/>
            <person name="Meier B."/>
            <person name="Mihaltcheva S."/>
            <person name="Molinier V."/>
            <person name="Murat C."/>
            <person name="Poggeler S."/>
            <person name="Quandt C.A."/>
            <person name="Sperisen C."/>
            <person name="Tritt A."/>
            <person name="Tisserant E."/>
            <person name="Crous P.W."/>
            <person name="Henrissat B."/>
            <person name="Nehls U."/>
            <person name="Egli S."/>
            <person name="Spatafora J.W."/>
            <person name="Grigoriev I.V."/>
            <person name="Martin F.M."/>
        </authorList>
    </citation>
    <scope>NUCLEOTIDE SEQUENCE [LARGE SCALE GENOMIC DNA]</scope>
    <source>
        <strain evidence="6 7">CBS 459.81</strain>
    </source>
</reference>
<dbReference type="GO" id="GO:0005811">
    <property type="term" value="C:lipid droplet"/>
    <property type="evidence" value="ECO:0007669"/>
    <property type="project" value="UniProtKB-SubCell"/>
</dbReference>
<keyword evidence="4" id="KW-0378">Hydrolase</keyword>
<evidence type="ECO:0000256" key="3">
    <source>
        <dbReference type="ARBA" id="ARBA00022677"/>
    </source>
</evidence>
<dbReference type="GO" id="GO:0019915">
    <property type="term" value="P:lipid storage"/>
    <property type="evidence" value="ECO:0007669"/>
    <property type="project" value="InterPro"/>
</dbReference>
<dbReference type="Gene3D" id="3.40.50.1820">
    <property type="entry name" value="alpha/beta hydrolase"/>
    <property type="match status" value="1"/>
</dbReference>
<gene>
    <name evidence="6" type="ORF">K432DRAFT_301615</name>
</gene>
<dbReference type="Proteomes" id="UP000250266">
    <property type="component" value="Unassembled WGS sequence"/>
</dbReference>
<protein>
    <recommendedName>
        <fullName evidence="8">Lipid droplet-associated hydrolase</fullName>
    </recommendedName>
</protein>
<comment type="similarity">
    <text evidence="2">Belongs to the AB hydrolase superfamily. LDAH family.</text>
</comment>
<evidence type="ECO:0000256" key="2">
    <source>
        <dbReference type="ARBA" id="ARBA00008300"/>
    </source>
</evidence>
<proteinExistence type="inferred from homology"/>
<sequence>MPPSLPSTIRLRAPPSPLQTPSRTYIVFFITGNPGLISYYTTFLTHLHALLCISNERARTAQIHIYGRSLAGFEVDDRSTSSSTSQGLGSPPYSLNAQIIATEEALRAVVRDERERLRKEGDGTGDVRVVLMGHSVGAYILLEILRRGREVLMMGVDGEGEDGLRISGGICLFPTVVHIASSKSGRRAEPLLRNASVPHLASLLVKLLTFFLPSAILQFLMRTLLSFPPDAASTTAAFVKSKWGVRQALHMARDEMMEITADKWDEEVWGAAHPTKLRHERAQLRFLFGKNDHWVANETRDDLIRARAGGNGGGKEEGERGRGKEEGQVEHWKPVMEVDEEEGLDHAFCIRQSIPVAERVAGYLVDIVGRDLEGL</sequence>
<organism evidence="6 7">
    <name type="scientific">Lepidopterella palustris CBS 459.81</name>
    <dbReference type="NCBI Taxonomy" id="1314670"/>
    <lineage>
        <taxon>Eukaryota</taxon>
        <taxon>Fungi</taxon>
        <taxon>Dikarya</taxon>
        <taxon>Ascomycota</taxon>
        <taxon>Pezizomycotina</taxon>
        <taxon>Dothideomycetes</taxon>
        <taxon>Pleosporomycetidae</taxon>
        <taxon>Mytilinidiales</taxon>
        <taxon>Argynnaceae</taxon>
        <taxon>Lepidopterella</taxon>
    </lineage>
</organism>
<evidence type="ECO:0000313" key="7">
    <source>
        <dbReference type="Proteomes" id="UP000250266"/>
    </source>
</evidence>
<dbReference type="SUPFAM" id="SSF53474">
    <property type="entry name" value="alpha/beta-Hydrolases"/>
    <property type="match status" value="1"/>
</dbReference>
<evidence type="ECO:0000313" key="6">
    <source>
        <dbReference type="EMBL" id="OCK78600.1"/>
    </source>
</evidence>
<dbReference type="PANTHER" id="PTHR13390">
    <property type="entry name" value="LIPASE"/>
    <property type="match status" value="1"/>
</dbReference>
<keyword evidence="3" id="KW-0551">Lipid droplet</keyword>
<evidence type="ECO:0000256" key="4">
    <source>
        <dbReference type="ARBA" id="ARBA00022801"/>
    </source>
</evidence>
<evidence type="ECO:0008006" key="8">
    <source>
        <dbReference type="Google" id="ProtNLM"/>
    </source>
</evidence>
<feature type="region of interest" description="Disordered" evidence="5">
    <location>
        <begin position="305"/>
        <end position="329"/>
    </location>
</feature>
<feature type="compositionally biased region" description="Basic and acidic residues" evidence="5">
    <location>
        <begin position="314"/>
        <end position="329"/>
    </location>
</feature>
<dbReference type="EMBL" id="KV745050">
    <property type="protein sequence ID" value="OCK78600.1"/>
    <property type="molecule type" value="Genomic_DNA"/>
</dbReference>
<accession>A0A8E2E7C3</accession>
<name>A0A8E2E7C3_9PEZI</name>
<dbReference type="OrthoDB" id="448051at2759"/>
<comment type="subcellular location">
    <subcellularLocation>
        <location evidence="1">Lipid droplet</location>
    </subcellularLocation>
</comment>
<dbReference type="AlphaFoldDB" id="A0A8E2E7C3"/>
<dbReference type="Pfam" id="PF10230">
    <property type="entry name" value="LIDHydrolase"/>
    <property type="match status" value="1"/>
</dbReference>
<evidence type="ECO:0000256" key="1">
    <source>
        <dbReference type="ARBA" id="ARBA00004502"/>
    </source>
</evidence>
<dbReference type="InterPro" id="IPR019363">
    <property type="entry name" value="LDAH"/>
</dbReference>
<dbReference type="GO" id="GO:0016298">
    <property type="term" value="F:lipase activity"/>
    <property type="evidence" value="ECO:0007669"/>
    <property type="project" value="InterPro"/>
</dbReference>
<dbReference type="InterPro" id="IPR029058">
    <property type="entry name" value="AB_hydrolase_fold"/>
</dbReference>
<evidence type="ECO:0000256" key="5">
    <source>
        <dbReference type="SAM" id="MobiDB-lite"/>
    </source>
</evidence>